<evidence type="ECO:0000313" key="3">
    <source>
        <dbReference type="Proteomes" id="UP000033393"/>
    </source>
</evidence>
<dbReference type="PATRIC" id="fig|68170.10.peg.3380"/>
<keyword evidence="3" id="KW-1185">Reference proteome</keyword>
<sequence length="285" mass="29779">MRILDLDRTGLAALRGADLTRAVAASEGRTMVAEVFADRAALSFDGRTGVHNAELMAAFGADVVVLNMIDRVWDGTTFRFPGLGELPSLAAVASRIGRPIGVNLEPGTVPELRKATRENAARLADSGAALIVLTANPSTDGSLDGMARATELIKTDAALWVGKMHHAGHPEPITAQKLANLVEAGADGVILPIPGTLPGITREAAAEAVAAVHERGAVVMGAIGTSQEGAHTNVVPQLALTAKEIGVDAHHIGDCFLPGMGDPELLYAYSVAVRGRRHTWTRMAR</sequence>
<dbReference type="eggNOG" id="COG0826">
    <property type="taxonomic scope" value="Bacteria"/>
</dbReference>
<dbReference type="Proteomes" id="UP000033393">
    <property type="component" value="Unassembled WGS sequence"/>
</dbReference>
<name>A0A0F0GZW5_LENAE</name>
<comment type="caution">
    <text evidence="2">The sequence shown here is derived from an EMBL/GenBank/DDBJ whole genome shotgun (WGS) entry which is preliminary data.</text>
</comment>
<dbReference type="OrthoDB" id="5581965at2"/>
<gene>
    <name evidence="2" type="ORF">UK23_15355</name>
</gene>
<reference evidence="2 3" key="1">
    <citation type="submission" date="2015-02" db="EMBL/GenBank/DDBJ databases">
        <authorList>
            <person name="Ju K.-S."/>
            <person name="Doroghazi J.R."/>
            <person name="Metcalf W."/>
        </authorList>
    </citation>
    <scope>NUCLEOTIDE SEQUENCE [LARGE SCALE GENOMIC DNA]</scope>
    <source>
        <strain evidence="2 3">NRRL B-16140</strain>
    </source>
</reference>
<proteinExistence type="predicted"/>
<dbReference type="InterPro" id="IPR057238">
    <property type="entry name" value="DUF7916"/>
</dbReference>
<dbReference type="SUPFAM" id="SSF51395">
    <property type="entry name" value="FMN-linked oxidoreductases"/>
    <property type="match status" value="1"/>
</dbReference>
<dbReference type="EMBL" id="JYJG01000094">
    <property type="protein sequence ID" value="KJK48999.1"/>
    <property type="molecule type" value="Genomic_DNA"/>
</dbReference>
<dbReference type="STRING" id="68170.GCA_000974445_03782"/>
<dbReference type="Pfam" id="PF25509">
    <property type="entry name" value="DUF7916"/>
    <property type="match status" value="1"/>
</dbReference>
<evidence type="ECO:0000259" key="1">
    <source>
        <dbReference type="Pfam" id="PF25509"/>
    </source>
</evidence>
<protein>
    <recommendedName>
        <fullName evidence="1">DUF7916 domain-containing protein</fullName>
    </recommendedName>
</protein>
<feature type="domain" description="DUF7916" evidence="1">
    <location>
        <begin position="4"/>
        <end position="285"/>
    </location>
</feature>
<organism evidence="2 3">
    <name type="scientific">Lentzea aerocolonigenes</name>
    <name type="common">Lechevalieria aerocolonigenes</name>
    <name type="synonym">Saccharothrix aerocolonigenes</name>
    <dbReference type="NCBI Taxonomy" id="68170"/>
    <lineage>
        <taxon>Bacteria</taxon>
        <taxon>Bacillati</taxon>
        <taxon>Actinomycetota</taxon>
        <taxon>Actinomycetes</taxon>
        <taxon>Pseudonocardiales</taxon>
        <taxon>Pseudonocardiaceae</taxon>
        <taxon>Lentzea</taxon>
    </lineage>
</organism>
<dbReference type="RefSeq" id="WP_045312189.1">
    <property type="nucleotide sequence ID" value="NZ_JYJG01000094.1"/>
</dbReference>
<dbReference type="AlphaFoldDB" id="A0A0F0GZW5"/>
<accession>A0A0F0GZW5</accession>
<evidence type="ECO:0000313" key="2">
    <source>
        <dbReference type="EMBL" id="KJK48999.1"/>
    </source>
</evidence>